<protein>
    <submittedName>
        <fullName evidence="1">Uncharacterized protein</fullName>
    </submittedName>
</protein>
<sequence length="155" mass="16929">MTTIDPKVKIEKLLTKAGAGPSKKSRTTRKPEIIIPRKTVKEMMTLTSSKAKVDDIVSKDVVKPVEPVVTEPTSVTIPLKTGVFHKLKLNYGGSPTSNVVLKPHLTHQGSQADMGGGSSTSNFEMDALMKDFLGQNDESSVWNDQRLRIQNPGED</sequence>
<organism evidence="1 2">
    <name type="scientific">Lactuca saligna</name>
    <name type="common">Willowleaf lettuce</name>
    <dbReference type="NCBI Taxonomy" id="75948"/>
    <lineage>
        <taxon>Eukaryota</taxon>
        <taxon>Viridiplantae</taxon>
        <taxon>Streptophyta</taxon>
        <taxon>Embryophyta</taxon>
        <taxon>Tracheophyta</taxon>
        <taxon>Spermatophyta</taxon>
        <taxon>Magnoliopsida</taxon>
        <taxon>eudicotyledons</taxon>
        <taxon>Gunneridae</taxon>
        <taxon>Pentapetalae</taxon>
        <taxon>asterids</taxon>
        <taxon>campanulids</taxon>
        <taxon>Asterales</taxon>
        <taxon>Asteraceae</taxon>
        <taxon>Cichorioideae</taxon>
        <taxon>Cichorieae</taxon>
        <taxon>Lactucinae</taxon>
        <taxon>Lactuca</taxon>
    </lineage>
</organism>
<dbReference type="Proteomes" id="UP001177003">
    <property type="component" value="Chromosome 5"/>
</dbReference>
<dbReference type="EMBL" id="OX465081">
    <property type="protein sequence ID" value="CAI9287917.1"/>
    <property type="molecule type" value="Genomic_DNA"/>
</dbReference>
<reference evidence="1" key="1">
    <citation type="submission" date="2023-04" db="EMBL/GenBank/DDBJ databases">
        <authorList>
            <person name="Vijverberg K."/>
            <person name="Xiong W."/>
            <person name="Schranz E."/>
        </authorList>
    </citation>
    <scope>NUCLEOTIDE SEQUENCE</scope>
</reference>
<keyword evidence="2" id="KW-1185">Reference proteome</keyword>
<dbReference type="AlphaFoldDB" id="A0AA35Z9W0"/>
<gene>
    <name evidence="1" type="ORF">LSALG_LOCUS27252</name>
</gene>
<evidence type="ECO:0000313" key="1">
    <source>
        <dbReference type="EMBL" id="CAI9287917.1"/>
    </source>
</evidence>
<proteinExistence type="predicted"/>
<name>A0AA35Z9W0_LACSI</name>
<accession>A0AA35Z9W0</accession>
<evidence type="ECO:0000313" key="2">
    <source>
        <dbReference type="Proteomes" id="UP001177003"/>
    </source>
</evidence>